<protein>
    <submittedName>
        <fullName evidence="1">Uncharacterized protein</fullName>
    </submittedName>
</protein>
<sequence length="196" mass="22225">MFFFRPLTTRAERKARGAARSPTKPLARCALLSLGVYNGQTSSPNRLRGLDSPRPPHSQISKRFSPAWLEIGLAFGFAFQVVRWRGSSPFRNRRRQPILVLQTIFTSNETSVADSSGDYFCPLKDRVQRWSKLDQAHGRDCFVLTLEEMSPAIWLSISQRSCSDSAASRVQPSSDFRPRLSAFLLNSLPRPKRPDR</sequence>
<reference evidence="1 2" key="1">
    <citation type="submission" date="2024-07" db="EMBL/GenBank/DDBJ databases">
        <title>Section-level genome sequencing and comparative genomics of Aspergillus sections Usti and Cavernicolus.</title>
        <authorList>
            <consortium name="Lawrence Berkeley National Laboratory"/>
            <person name="Nybo J.L."/>
            <person name="Vesth T.C."/>
            <person name="Theobald S."/>
            <person name="Frisvad J.C."/>
            <person name="Larsen T.O."/>
            <person name="Kjaerboelling I."/>
            <person name="Rothschild-Mancinelli K."/>
            <person name="Lyhne E.K."/>
            <person name="Kogle M.E."/>
            <person name="Barry K."/>
            <person name="Clum A."/>
            <person name="Na H."/>
            <person name="Ledsgaard L."/>
            <person name="Lin J."/>
            <person name="Lipzen A."/>
            <person name="Kuo A."/>
            <person name="Riley R."/>
            <person name="Mondo S."/>
            <person name="Labutti K."/>
            <person name="Haridas S."/>
            <person name="Pangalinan J."/>
            <person name="Salamov A.A."/>
            <person name="Simmons B.A."/>
            <person name="Magnuson J.K."/>
            <person name="Chen J."/>
            <person name="Drula E."/>
            <person name="Henrissat B."/>
            <person name="Wiebenga A."/>
            <person name="Lubbers R.J."/>
            <person name="Gomes A.C."/>
            <person name="Makela M.R."/>
            <person name="Stajich J."/>
            <person name="Grigoriev I.V."/>
            <person name="Mortensen U.H."/>
            <person name="De Vries R.P."/>
            <person name="Baker S.E."/>
            <person name="Andersen M.R."/>
        </authorList>
    </citation>
    <scope>NUCLEOTIDE SEQUENCE [LARGE SCALE GENOMIC DNA]</scope>
    <source>
        <strain evidence="1 2">CBS 209.92</strain>
    </source>
</reference>
<proteinExistence type="predicted"/>
<name>A0ABR4FYR4_9EURO</name>
<organism evidence="1 2">
    <name type="scientific">Aspergillus keveii</name>
    <dbReference type="NCBI Taxonomy" id="714993"/>
    <lineage>
        <taxon>Eukaryota</taxon>
        <taxon>Fungi</taxon>
        <taxon>Dikarya</taxon>
        <taxon>Ascomycota</taxon>
        <taxon>Pezizomycotina</taxon>
        <taxon>Eurotiomycetes</taxon>
        <taxon>Eurotiomycetidae</taxon>
        <taxon>Eurotiales</taxon>
        <taxon>Aspergillaceae</taxon>
        <taxon>Aspergillus</taxon>
        <taxon>Aspergillus subgen. Nidulantes</taxon>
    </lineage>
</organism>
<dbReference type="Proteomes" id="UP001610563">
    <property type="component" value="Unassembled WGS sequence"/>
</dbReference>
<dbReference type="EMBL" id="JBFTWV010000079">
    <property type="protein sequence ID" value="KAL2788422.1"/>
    <property type="molecule type" value="Genomic_DNA"/>
</dbReference>
<evidence type="ECO:0000313" key="1">
    <source>
        <dbReference type="EMBL" id="KAL2788422.1"/>
    </source>
</evidence>
<gene>
    <name evidence="1" type="ORF">BJX66DRAFT_254883</name>
</gene>
<keyword evidence="2" id="KW-1185">Reference proteome</keyword>
<accession>A0ABR4FYR4</accession>
<evidence type="ECO:0000313" key="2">
    <source>
        <dbReference type="Proteomes" id="UP001610563"/>
    </source>
</evidence>
<comment type="caution">
    <text evidence="1">The sequence shown here is derived from an EMBL/GenBank/DDBJ whole genome shotgun (WGS) entry which is preliminary data.</text>
</comment>